<feature type="transmembrane region" description="Helical" evidence="9">
    <location>
        <begin position="313"/>
        <end position="337"/>
    </location>
</feature>
<evidence type="ECO:0000256" key="5">
    <source>
        <dbReference type="ARBA" id="ARBA00022475"/>
    </source>
</evidence>
<dbReference type="Gene3D" id="1.20.1720.10">
    <property type="entry name" value="Multidrug resistance protein D"/>
    <property type="match status" value="1"/>
</dbReference>
<dbReference type="GO" id="GO:0005886">
    <property type="term" value="C:plasma membrane"/>
    <property type="evidence" value="ECO:0007669"/>
    <property type="project" value="UniProtKB-SubCell"/>
</dbReference>
<evidence type="ECO:0000256" key="1">
    <source>
        <dbReference type="ARBA" id="ARBA00004651"/>
    </source>
</evidence>
<dbReference type="InterPro" id="IPR020846">
    <property type="entry name" value="MFS_dom"/>
</dbReference>
<dbReference type="PANTHER" id="PTHR23502:SF132">
    <property type="entry name" value="POLYAMINE TRANSPORTER 2-RELATED"/>
    <property type="match status" value="1"/>
</dbReference>
<dbReference type="CDD" id="cd17320">
    <property type="entry name" value="MFS_MdfA_MDR_like"/>
    <property type="match status" value="1"/>
</dbReference>
<dbReference type="PROSITE" id="PS00216">
    <property type="entry name" value="SUGAR_TRANSPORT_1"/>
    <property type="match status" value="1"/>
</dbReference>
<proteinExistence type="inferred from homology"/>
<feature type="transmembrane region" description="Helical" evidence="9">
    <location>
        <begin position="50"/>
        <end position="69"/>
    </location>
</feature>
<dbReference type="Proteomes" id="UP000254467">
    <property type="component" value="Unassembled WGS sequence"/>
</dbReference>
<evidence type="ECO:0000256" key="9">
    <source>
        <dbReference type="SAM" id="Phobius"/>
    </source>
</evidence>
<comment type="similarity">
    <text evidence="2">Belongs to the major facilitator superfamily. Bcr/CmlA family.</text>
</comment>
<dbReference type="PRINTS" id="PR01035">
    <property type="entry name" value="TCRTETA"/>
</dbReference>
<evidence type="ECO:0000313" key="11">
    <source>
        <dbReference type="EMBL" id="STC68537.1"/>
    </source>
</evidence>
<protein>
    <submittedName>
        <fullName evidence="11">Major facilitator superfamily permease</fullName>
    </submittedName>
</protein>
<dbReference type="GO" id="GO:0042910">
    <property type="term" value="F:xenobiotic transmembrane transporter activity"/>
    <property type="evidence" value="ECO:0007669"/>
    <property type="project" value="InterPro"/>
</dbReference>
<dbReference type="InterPro" id="IPR004812">
    <property type="entry name" value="Efflux_drug-R_Bcr/CmlA"/>
</dbReference>
<dbReference type="AlphaFoldDB" id="A0A376CK11"/>
<evidence type="ECO:0000256" key="3">
    <source>
        <dbReference type="ARBA" id="ARBA00007520"/>
    </source>
</evidence>
<feature type="domain" description="Major facilitator superfamily (MFS) profile" evidence="10">
    <location>
        <begin position="15"/>
        <end position="400"/>
    </location>
</feature>
<evidence type="ECO:0000256" key="4">
    <source>
        <dbReference type="ARBA" id="ARBA00022448"/>
    </source>
</evidence>
<feature type="transmembrane region" description="Helical" evidence="9">
    <location>
        <begin position="81"/>
        <end position="100"/>
    </location>
</feature>
<evidence type="ECO:0000256" key="8">
    <source>
        <dbReference type="ARBA" id="ARBA00023136"/>
    </source>
</evidence>
<keyword evidence="7 9" id="KW-1133">Transmembrane helix</keyword>
<name>A0A376CK11_9CORY</name>
<keyword evidence="6 9" id="KW-0812">Transmembrane</keyword>
<feature type="transmembrane region" description="Helical" evidence="9">
    <location>
        <begin position="106"/>
        <end position="127"/>
    </location>
</feature>
<dbReference type="NCBIfam" id="TIGR00710">
    <property type="entry name" value="efflux_Bcr_CflA"/>
    <property type="match status" value="1"/>
</dbReference>
<evidence type="ECO:0000256" key="6">
    <source>
        <dbReference type="ARBA" id="ARBA00022692"/>
    </source>
</evidence>
<keyword evidence="8 9" id="KW-0472">Membrane</keyword>
<comment type="subcellular location">
    <subcellularLocation>
        <location evidence="1">Cell membrane</location>
        <topology evidence="1">Multi-pass membrane protein</topology>
    </subcellularLocation>
</comment>
<dbReference type="InterPro" id="IPR011701">
    <property type="entry name" value="MFS"/>
</dbReference>
<sequence length="402" mass="41651">MAKPTEHAQSIPTPILLTLALCSGFSPFAIDTYIAGLPEITEDLQTTASLTQATLTGFLLALGLMQLVIGPWSDQLGRRKLMLIGLFGAAAASVVCALAPNIWVLIAARVLQGAFGAAGVVLARAAVGDLGQGIGVAKAFAMLMSIQSLAPLAAPIVGGLMIPSLGWRSVFWFLAVLAGIMFVSVLVIVPETLPKEERSTGGVRASLRDVGTLLKKPAYMAPLTVFVATFAVMFAYIAASSFVLQRIGSLGQVGYSVVFTVNALGFFAMNMLSRVLVPKVGPTRLVCGGVILTVVSVVWLALGVFAFSTASWAMIPGFFGVVAAAGIILPNASALCVEASADRRGAGSALMGAVQFSFAAVIAPLTGIGDGTTAVPMLLVMVLGAVAQAWFLRTLLRQHSQL</sequence>
<feature type="transmembrane region" description="Helical" evidence="9">
    <location>
        <begin position="169"/>
        <end position="189"/>
    </location>
</feature>
<feature type="transmembrane region" description="Helical" evidence="9">
    <location>
        <begin position="253"/>
        <end position="273"/>
    </location>
</feature>
<dbReference type="PROSITE" id="PS50850">
    <property type="entry name" value="MFS"/>
    <property type="match status" value="1"/>
</dbReference>
<evidence type="ECO:0000313" key="12">
    <source>
        <dbReference type="Proteomes" id="UP000254467"/>
    </source>
</evidence>
<evidence type="ECO:0000256" key="7">
    <source>
        <dbReference type="ARBA" id="ARBA00022989"/>
    </source>
</evidence>
<reference evidence="11 12" key="1">
    <citation type="submission" date="2018-06" db="EMBL/GenBank/DDBJ databases">
        <authorList>
            <consortium name="Pathogen Informatics"/>
            <person name="Doyle S."/>
        </authorList>
    </citation>
    <scope>NUCLEOTIDE SEQUENCE [LARGE SCALE GENOMIC DNA]</scope>
    <source>
        <strain evidence="11 12">NCTC11862</strain>
    </source>
</reference>
<dbReference type="RefSeq" id="WP_018580715.1">
    <property type="nucleotide sequence ID" value="NZ_LDYD01000006.1"/>
</dbReference>
<dbReference type="PANTHER" id="PTHR23502">
    <property type="entry name" value="MAJOR FACILITATOR SUPERFAMILY"/>
    <property type="match status" value="1"/>
</dbReference>
<keyword evidence="12" id="KW-1185">Reference proteome</keyword>
<dbReference type="InterPro" id="IPR036259">
    <property type="entry name" value="MFS_trans_sf"/>
</dbReference>
<keyword evidence="4" id="KW-0813">Transport</keyword>
<dbReference type="InterPro" id="IPR001958">
    <property type="entry name" value="Tet-R_TetA/multi-R_MdtG-like"/>
</dbReference>
<keyword evidence="5" id="KW-1003">Cell membrane</keyword>
<dbReference type="OrthoDB" id="9814303at2"/>
<dbReference type="InterPro" id="IPR005829">
    <property type="entry name" value="Sugar_transporter_CS"/>
</dbReference>
<dbReference type="Pfam" id="PF07690">
    <property type="entry name" value="MFS_1"/>
    <property type="match status" value="1"/>
</dbReference>
<dbReference type="EMBL" id="UFXQ01000001">
    <property type="protein sequence ID" value="STC68537.1"/>
    <property type="molecule type" value="Genomic_DNA"/>
</dbReference>
<organism evidence="11 12">
    <name type="scientific">Corynebacterium pilosum</name>
    <dbReference type="NCBI Taxonomy" id="35756"/>
    <lineage>
        <taxon>Bacteria</taxon>
        <taxon>Bacillati</taxon>
        <taxon>Actinomycetota</taxon>
        <taxon>Actinomycetes</taxon>
        <taxon>Mycobacteriales</taxon>
        <taxon>Corynebacteriaceae</taxon>
        <taxon>Corynebacterium</taxon>
    </lineage>
</organism>
<feature type="transmembrane region" description="Helical" evidence="9">
    <location>
        <begin position="285"/>
        <end position="307"/>
    </location>
</feature>
<feature type="transmembrane region" description="Helical" evidence="9">
    <location>
        <begin position="139"/>
        <end position="163"/>
    </location>
</feature>
<evidence type="ECO:0000256" key="2">
    <source>
        <dbReference type="ARBA" id="ARBA00006236"/>
    </source>
</evidence>
<comment type="similarity">
    <text evidence="3">Belongs to the major facilitator superfamily. TCR/Tet family.</text>
</comment>
<evidence type="ECO:0000259" key="10">
    <source>
        <dbReference type="PROSITE" id="PS50850"/>
    </source>
</evidence>
<feature type="transmembrane region" description="Helical" evidence="9">
    <location>
        <begin position="223"/>
        <end position="247"/>
    </location>
</feature>
<dbReference type="STRING" id="35756.GCA_001044155_01579"/>
<feature type="transmembrane region" description="Helical" evidence="9">
    <location>
        <begin position="12"/>
        <end position="30"/>
    </location>
</feature>
<gene>
    <name evidence="11" type="primary">bcr_2</name>
    <name evidence="11" type="ORF">NCTC11862_00296</name>
</gene>
<feature type="transmembrane region" description="Helical" evidence="9">
    <location>
        <begin position="374"/>
        <end position="392"/>
    </location>
</feature>
<feature type="transmembrane region" description="Helical" evidence="9">
    <location>
        <begin position="349"/>
        <end position="368"/>
    </location>
</feature>
<accession>A0A376CK11</accession>
<dbReference type="GO" id="GO:1990961">
    <property type="term" value="P:xenobiotic detoxification by transmembrane export across the plasma membrane"/>
    <property type="evidence" value="ECO:0007669"/>
    <property type="project" value="InterPro"/>
</dbReference>
<dbReference type="SUPFAM" id="SSF103473">
    <property type="entry name" value="MFS general substrate transporter"/>
    <property type="match status" value="1"/>
</dbReference>